<dbReference type="OrthoDB" id="9102103at2"/>
<name>A0A1G7P7D0_9BURK</name>
<reference evidence="2 3" key="1">
    <citation type="submission" date="2016-10" db="EMBL/GenBank/DDBJ databases">
        <authorList>
            <person name="de Groot N.N."/>
        </authorList>
    </citation>
    <scope>NUCLEOTIDE SEQUENCE [LARGE SCALE GENOMIC DNA]</scope>
    <source>
        <strain evidence="2 3">LMG 2247</strain>
    </source>
</reference>
<organism evidence="2 3">
    <name type="scientific">Paraburkholderia phenazinium</name>
    <dbReference type="NCBI Taxonomy" id="60549"/>
    <lineage>
        <taxon>Bacteria</taxon>
        <taxon>Pseudomonadati</taxon>
        <taxon>Pseudomonadota</taxon>
        <taxon>Betaproteobacteria</taxon>
        <taxon>Burkholderiales</taxon>
        <taxon>Burkholderiaceae</taxon>
        <taxon>Paraburkholderia</taxon>
    </lineage>
</organism>
<evidence type="ECO:0000313" key="2">
    <source>
        <dbReference type="EMBL" id="SDF82153.1"/>
    </source>
</evidence>
<dbReference type="EMBL" id="FNCJ01000001">
    <property type="protein sequence ID" value="SDF82153.1"/>
    <property type="molecule type" value="Genomic_DNA"/>
</dbReference>
<keyword evidence="1" id="KW-0812">Transmembrane</keyword>
<accession>A0A1G7P7D0</accession>
<dbReference type="Proteomes" id="UP000199706">
    <property type="component" value="Unassembled WGS sequence"/>
</dbReference>
<gene>
    <name evidence="2" type="ORF">SAMN05216466_101183</name>
</gene>
<keyword evidence="1" id="KW-0472">Membrane</keyword>
<dbReference type="AlphaFoldDB" id="A0A1G7P7D0"/>
<protein>
    <submittedName>
        <fullName evidence="2">Uncharacterized protein</fullName>
    </submittedName>
</protein>
<proteinExistence type="predicted"/>
<keyword evidence="1" id="KW-1133">Transmembrane helix</keyword>
<dbReference type="RefSeq" id="WP_090680624.1">
    <property type="nucleotide sequence ID" value="NZ_FNCJ01000001.1"/>
</dbReference>
<feature type="transmembrane region" description="Helical" evidence="1">
    <location>
        <begin position="16"/>
        <end position="37"/>
    </location>
</feature>
<evidence type="ECO:0000256" key="1">
    <source>
        <dbReference type="SAM" id="Phobius"/>
    </source>
</evidence>
<sequence>MSETRFIHLPPRPCPLLTGIGVVAGITAISIAAALCYEQYRKRELVRSLASMPYVACIAPALNTNAAMLLAELGRSIPSQAVTLHRPMPTPFVGVLSINRST</sequence>
<evidence type="ECO:0000313" key="3">
    <source>
        <dbReference type="Proteomes" id="UP000199706"/>
    </source>
</evidence>